<feature type="transmembrane region" description="Helical" evidence="6">
    <location>
        <begin position="116"/>
        <end position="134"/>
    </location>
</feature>
<dbReference type="Gene3D" id="1.10.287.130">
    <property type="match status" value="1"/>
</dbReference>
<dbReference type="InterPro" id="IPR001789">
    <property type="entry name" value="Sig_transdc_resp-reg_receiver"/>
</dbReference>
<dbReference type="Pfam" id="PF00512">
    <property type="entry name" value="HisKA"/>
    <property type="match status" value="1"/>
</dbReference>
<dbReference type="EC" id="2.7.13.3" evidence="2"/>
<dbReference type="SMART" id="SM00388">
    <property type="entry name" value="HisKA"/>
    <property type="match status" value="1"/>
</dbReference>
<dbReference type="SUPFAM" id="SSF52172">
    <property type="entry name" value="CheY-like"/>
    <property type="match status" value="1"/>
</dbReference>
<name>A0A3B0WFT7_9ZZZZ</name>
<evidence type="ECO:0000313" key="9">
    <source>
        <dbReference type="EMBL" id="VAW50132.1"/>
    </source>
</evidence>
<keyword evidence="6" id="KW-0812">Transmembrane</keyword>
<dbReference type="AlphaFoldDB" id="A0A3B0WFT7"/>
<evidence type="ECO:0000256" key="4">
    <source>
        <dbReference type="ARBA" id="ARBA00022679"/>
    </source>
</evidence>
<dbReference type="InterPro" id="IPR011006">
    <property type="entry name" value="CheY-like_superfamily"/>
</dbReference>
<dbReference type="Gene3D" id="3.30.565.10">
    <property type="entry name" value="Histidine kinase-like ATPase, C-terminal domain"/>
    <property type="match status" value="1"/>
</dbReference>
<dbReference type="InterPro" id="IPR036097">
    <property type="entry name" value="HisK_dim/P_sf"/>
</dbReference>
<dbReference type="GO" id="GO:0009927">
    <property type="term" value="F:histidine phosphotransfer kinase activity"/>
    <property type="evidence" value="ECO:0007669"/>
    <property type="project" value="TreeGrafter"/>
</dbReference>
<dbReference type="PANTHER" id="PTHR43047">
    <property type="entry name" value="TWO-COMPONENT HISTIDINE PROTEIN KINASE"/>
    <property type="match status" value="1"/>
</dbReference>
<sequence>MIEKNSVWQKKVSAEQVRIVYRQIPVFMYGGIAASLMIAVLFWAHISQPLLISWVVVIAILNLGLLLPLQIIYQRSKPTDEEMKKWGIIITFGFGICVGAWGLSGALFYLPEVFEYQLILNLFVLGSSAVIMIATSSYQPVYHATCIPILFPLFTEFILHGDLLHWALAAGLFLYWVTLTVGYRRVNQAMVKSLVLGYQNQQLVEQVTQQKEVAVQADIAKSRFLAAASHDLRQPLQAQTLFVEELYGQLHDPEKSRKILARLDDSINAMRGLFNALLDISKLDAGVVQAKIKDFNIAGILNIIKDEYAPQAKEKGLALKLHCRDVVVRSDPGLLDSVLRNLVVNSIRYSQSGKVLIGCRLRSKYLSIEVWDTGQGIAKKHQQDIFQEFFQIENQQRDRDQGLGLGLSVVRRVAKLLDCPIRVDSVEGKGSRFTIDVPLGDRAAVLVDSEIKQQASKHVLDGIHVLVVDDEPAIQQAMQGVLTSWGCQVFIAQSGEEILFKLDDNDFPPDIIIADYRLPGSMTGVQTVQQVRDFFKTDIPAILITGDIETNKLQDVQQSAIPLLHKPVQPGKLRTLMHHLLTDVD</sequence>
<dbReference type="InterPro" id="IPR003594">
    <property type="entry name" value="HATPase_dom"/>
</dbReference>
<protein>
    <recommendedName>
        <fullName evidence="2">histidine kinase</fullName>
        <ecNumber evidence="2">2.7.13.3</ecNumber>
    </recommendedName>
</protein>
<dbReference type="Pfam" id="PF02518">
    <property type="entry name" value="HATPase_c"/>
    <property type="match status" value="1"/>
</dbReference>
<feature type="transmembrane region" description="Helical" evidence="6">
    <location>
        <begin position="52"/>
        <end position="74"/>
    </location>
</feature>
<keyword evidence="5" id="KW-0418">Kinase</keyword>
<dbReference type="InterPro" id="IPR003661">
    <property type="entry name" value="HisK_dim/P_dom"/>
</dbReference>
<dbReference type="CDD" id="cd00156">
    <property type="entry name" value="REC"/>
    <property type="match status" value="1"/>
</dbReference>
<dbReference type="GO" id="GO:0000155">
    <property type="term" value="F:phosphorelay sensor kinase activity"/>
    <property type="evidence" value="ECO:0007669"/>
    <property type="project" value="InterPro"/>
</dbReference>
<dbReference type="SUPFAM" id="SSF47384">
    <property type="entry name" value="Homodimeric domain of signal transducing histidine kinase"/>
    <property type="match status" value="1"/>
</dbReference>
<evidence type="ECO:0000259" key="7">
    <source>
        <dbReference type="PROSITE" id="PS50109"/>
    </source>
</evidence>
<evidence type="ECO:0000256" key="2">
    <source>
        <dbReference type="ARBA" id="ARBA00012438"/>
    </source>
</evidence>
<dbReference type="InterPro" id="IPR005467">
    <property type="entry name" value="His_kinase_dom"/>
</dbReference>
<gene>
    <name evidence="9" type="ORF">MNBD_GAMMA06-1854</name>
</gene>
<feature type="transmembrane region" description="Helical" evidence="6">
    <location>
        <begin position="165"/>
        <end position="183"/>
    </location>
</feature>
<dbReference type="PROSITE" id="PS50110">
    <property type="entry name" value="RESPONSE_REGULATORY"/>
    <property type="match status" value="1"/>
</dbReference>
<accession>A0A3B0WFT7</accession>
<dbReference type="InterPro" id="IPR036890">
    <property type="entry name" value="HATPase_C_sf"/>
</dbReference>
<dbReference type="PROSITE" id="PS50109">
    <property type="entry name" value="HIS_KIN"/>
    <property type="match status" value="1"/>
</dbReference>
<evidence type="ECO:0000256" key="1">
    <source>
        <dbReference type="ARBA" id="ARBA00000085"/>
    </source>
</evidence>
<organism evidence="9">
    <name type="scientific">hydrothermal vent metagenome</name>
    <dbReference type="NCBI Taxonomy" id="652676"/>
    <lineage>
        <taxon>unclassified sequences</taxon>
        <taxon>metagenomes</taxon>
        <taxon>ecological metagenomes</taxon>
    </lineage>
</organism>
<comment type="catalytic activity">
    <reaction evidence="1">
        <text>ATP + protein L-histidine = ADP + protein N-phospho-L-histidine.</text>
        <dbReference type="EC" id="2.7.13.3"/>
    </reaction>
</comment>
<keyword evidence="3" id="KW-0597">Phosphoprotein</keyword>
<dbReference type="PANTHER" id="PTHR43047:SF9">
    <property type="entry name" value="HISTIDINE KINASE"/>
    <property type="match status" value="1"/>
</dbReference>
<evidence type="ECO:0000256" key="3">
    <source>
        <dbReference type="ARBA" id="ARBA00022553"/>
    </source>
</evidence>
<proteinExistence type="predicted"/>
<feature type="transmembrane region" description="Helical" evidence="6">
    <location>
        <begin position="141"/>
        <end position="159"/>
    </location>
</feature>
<dbReference type="PRINTS" id="PR00344">
    <property type="entry name" value="BCTRLSENSOR"/>
</dbReference>
<keyword evidence="4" id="KW-0808">Transferase</keyword>
<dbReference type="GO" id="GO:0005886">
    <property type="term" value="C:plasma membrane"/>
    <property type="evidence" value="ECO:0007669"/>
    <property type="project" value="TreeGrafter"/>
</dbReference>
<dbReference type="SMART" id="SM00448">
    <property type="entry name" value="REC"/>
    <property type="match status" value="1"/>
</dbReference>
<feature type="domain" description="Histidine kinase" evidence="7">
    <location>
        <begin position="227"/>
        <end position="441"/>
    </location>
</feature>
<evidence type="ECO:0000256" key="5">
    <source>
        <dbReference type="ARBA" id="ARBA00022777"/>
    </source>
</evidence>
<keyword evidence="6" id="KW-1133">Transmembrane helix</keyword>
<dbReference type="CDD" id="cd00082">
    <property type="entry name" value="HisKA"/>
    <property type="match status" value="1"/>
</dbReference>
<dbReference type="SUPFAM" id="SSF55874">
    <property type="entry name" value="ATPase domain of HSP90 chaperone/DNA topoisomerase II/histidine kinase"/>
    <property type="match status" value="1"/>
</dbReference>
<evidence type="ECO:0000259" key="8">
    <source>
        <dbReference type="PROSITE" id="PS50110"/>
    </source>
</evidence>
<dbReference type="Gene3D" id="3.40.50.2300">
    <property type="match status" value="1"/>
</dbReference>
<feature type="transmembrane region" description="Helical" evidence="6">
    <location>
        <begin position="86"/>
        <end position="110"/>
    </location>
</feature>
<evidence type="ECO:0000256" key="6">
    <source>
        <dbReference type="SAM" id="Phobius"/>
    </source>
</evidence>
<dbReference type="EMBL" id="UOFD01000003">
    <property type="protein sequence ID" value="VAW50132.1"/>
    <property type="molecule type" value="Genomic_DNA"/>
</dbReference>
<dbReference type="Pfam" id="PF00072">
    <property type="entry name" value="Response_reg"/>
    <property type="match status" value="1"/>
</dbReference>
<reference evidence="9" key="1">
    <citation type="submission" date="2018-06" db="EMBL/GenBank/DDBJ databases">
        <authorList>
            <person name="Zhirakovskaya E."/>
        </authorList>
    </citation>
    <scope>NUCLEOTIDE SEQUENCE</scope>
</reference>
<dbReference type="SMART" id="SM00387">
    <property type="entry name" value="HATPase_c"/>
    <property type="match status" value="1"/>
</dbReference>
<dbReference type="FunFam" id="3.30.565.10:FF:000049">
    <property type="entry name" value="Two-component sensor histidine kinase"/>
    <property type="match status" value="1"/>
</dbReference>
<feature type="domain" description="Response regulatory" evidence="8">
    <location>
        <begin position="464"/>
        <end position="581"/>
    </location>
</feature>
<keyword evidence="6" id="KW-0472">Membrane</keyword>
<feature type="transmembrane region" description="Helical" evidence="6">
    <location>
        <begin position="26"/>
        <end position="46"/>
    </location>
</feature>
<dbReference type="InterPro" id="IPR004358">
    <property type="entry name" value="Sig_transdc_His_kin-like_C"/>
</dbReference>